<dbReference type="EC" id="3.1.1.-" evidence="6"/>
<keyword evidence="10" id="KW-1185">Reference proteome</keyword>
<dbReference type="OrthoDB" id="10049244at2759"/>
<dbReference type="GO" id="GO:0016020">
    <property type="term" value="C:membrane"/>
    <property type="evidence" value="ECO:0007669"/>
    <property type="project" value="UniProtKB-SubCell"/>
</dbReference>
<accession>A0A6A6PWR3</accession>
<keyword evidence="2 5" id="KW-0378">Hydrolase</keyword>
<evidence type="ECO:0000256" key="4">
    <source>
        <dbReference type="ARBA" id="ARBA00023098"/>
    </source>
</evidence>
<feature type="domain" description="PNPLA" evidence="8">
    <location>
        <begin position="195"/>
        <end position="392"/>
    </location>
</feature>
<protein>
    <recommendedName>
        <fullName evidence="6">Patatin-like phospholipase domain-containing protein</fullName>
        <ecNumber evidence="6">3.1.1.-</ecNumber>
    </recommendedName>
</protein>
<comment type="subcellular location">
    <subcellularLocation>
        <location evidence="6">Membrane</location>
        <topology evidence="6">Single-pass membrane protein</topology>
    </subcellularLocation>
</comment>
<dbReference type="Gene3D" id="3.40.1090.10">
    <property type="entry name" value="Cytosolic phospholipase A2 catalytic domain"/>
    <property type="match status" value="2"/>
</dbReference>
<dbReference type="GO" id="GO:0004806">
    <property type="term" value="F:triacylglycerol lipase activity"/>
    <property type="evidence" value="ECO:0007669"/>
    <property type="project" value="InterPro"/>
</dbReference>
<dbReference type="EMBL" id="MU001634">
    <property type="protein sequence ID" value="KAF2483923.1"/>
    <property type="molecule type" value="Genomic_DNA"/>
</dbReference>
<feature type="region of interest" description="Disordered" evidence="7">
    <location>
        <begin position="673"/>
        <end position="716"/>
    </location>
</feature>
<dbReference type="SUPFAM" id="SSF52151">
    <property type="entry name" value="FabD/lysophospholipase-like"/>
    <property type="match status" value="1"/>
</dbReference>
<dbReference type="GO" id="GO:0016740">
    <property type="term" value="F:transferase activity"/>
    <property type="evidence" value="ECO:0007669"/>
    <property type="project" value="UniProtKB-KW"/>
</dbReference>
<dbReference type="GO" id="GO:0016042">
    <property type="term" value="P:lipid catabolic process"/>
    <property type="evidence" value="ECO:0007669"/>
    <property type="project" value="UniProtKB-UniRule"/>
</dbReference>
<name>A0A6A6PWR3_9PEZI</name>
<dbReference type="InterPro" id="IPR050301">
    <property type="entry name" value="NTE"/>
</dbReference>
<evidence type="ECO:0000259" key="8">
    <source>
        <dbReference type="PROSITE" id="PS51635"/>
    </source>
</evidence>
<dbReference type="InterPro" id="IPR002641">
    <property type="entry name" value="PNPLA_dom"/>
</dbReference>
<keyword evidence="4 5" id="KW-0443">Lipid metabolism</keyword>
<dbReference type="PANTHER" id="PTHR14226">
    <property type="entry name" value="NEUROPATHY TARGET ESTERASE/SWISS CHEESE D.MELANOGASTER"/>
    <property type="match status" value="1"/>
</dbReference>
<evidence type="ECO:0000256" key="7">
    <source>
        <dbReference type="SAM" id="MobiDB-lite"/>
    </source>
</evidence>
<dbReference type="AlphaFoldDB" id="A0A6A6PWR3"/>
<feature type="short sequence motif" description="GXGXXG" evidence="5">
    <location>
        <begin position="199"/>
        <end position="204"/>
    </location>
</feature>
<evidence type="ECO:0000313" key="9">
    <source>
        <dbReference type="EMBL" id="KAF2483923.1"/>
    </source>
</evidence>
<dbReference type="PROSITE" id="PS51635">
    <property type="entry name" value="PNPLA"/>
    <property type="match status" value="1"/>
</dbReference>
<dbReference type="Proteomes" id="UP000799767">
    <property type="component" value="Unassembled WGS sequence"/>
</dbReference>
<gene>
    <name evidence="9" type="ORF">BDY17DRAFT_294645</name>
</gene>
<feature type="active site" description="Proton acceptor" evidence="5">
    <location>
        <position position="379"/>
    </location>
</feature>
<dbReference type="Pfam" id="PF01734">
    <property type="entry name" value="Patatin"/>
    <property type="match status" value="1"/>
</dbReference>
<sequence length="716" mass="78276">MDLPYIYTIFHNSNGAPKSGLLWHSVAQLGADTLDALGSVVQKLQNERLARRTRLLQQLADATSWAAYSDTCAELDELEGAAVWKEQEPSEYYDVGCLRGRLKRLALASEQDDLAEMLHIIRGELTRDLGGVCNPALHRHTRAGTKFLIDHYIATVRQALARIVDACALGDPRLRELDVELELEQTRRSYGRTALLLSGGGTLGMSHIGVIKALHEAKALPRIISGSSSGSIVAAVLGCTPDEDLVGKLYDFCNGDLAVFVGPHERQGWGGRVLHFGANGYFFELGNLRRVMVDLLGKTTFLEAYNRTRRVLNITVSNSSSFESQGVLNYATAGNVAIWSAVVASCAVPLGFEPERLLFKCDGERQDLTPWDPTTKYVDGSINGDLPTSILSAEFDVNHTIASQVNPHVVPFLNYSTTPAKAENTPYWISAVSLAHEEAIRSMDILSGLPCLQRKSNLLSKVTSVLSQRYSGDITLYPVDGVARFWKIMKNPTPRFMQDATERGEKATWPVLSMIKAHMDIELLIDDAVRKVSEHVSFSQSVSDLRRLQYKGRAGSQPRGGRVRNGEPRGSTLFQLPRDVSPADSVTVVAGDGVSISPASTPEAHDSDEDSMDDEAQAQSKAAYTKTSWNGSQFNLSASQSLPNTPIGIRHNPLDNPGPSSPARAPASLLMTPIVSPETSPKASRVNLRIDLNARRRADTLPPTRDMSPAERRKPT</sequence>
<reference evidence="9" key="1">
    <citation type="journal article" date="2020" name="Stud. Mycol.">
        <title>101 Dothideomycetes genomes: a test case for predicting lifestyles and emergence of pathogens.</title>
        <authorList>
            <person name="Haridas S."/>
            <person name="Albert R."/>
            <person name="Binder M."/>
            <person name="Bloem J."/>
            <person name="Labutti K."/>
            <person name="Salamov A."/>
            <person name="Andreopoulos B."/>
            <person name="Baker S."/>
            <person name="Barry K."/>
            <person name="Bills G."/>
            <person name="Bluhm B."/>
            <person name="Cannon C."/>
            <person name="Castanera R."/>
            <person name="Culley D."/>
            <person name="Daum C."/>
            <person name="Ezra D."/>
            <person name="Gonzalez J."/>
            <person name="Henrissat B."/>
            <person name="Kuo A."/>
            <person name="Liang C."/>
            <person name="Lipzen A."/>
            <person name="Lutzoni F."/>
            <person name="Magnuson J."/>
            <person name="Mondo S."/>
            <person name="Nolan M."/>
            <person name="Ohm R."/>
            <person name="Pangilinan J."/>
            <person name="Park H.-J."/>
            <person name="Ramirez L."/>
            <person name="Alfaro M."/>
            <person name="Sun H."/>
            <person name="Tritt A."/>
            <person name="Yoshinaga Y."/>
            <person name="Zwiers L.-H."/>
            <person name="Turgeon B."/>
            <person name="Goodwin S."/>
            <person name="Spatafora J."/>
            <person name="Crous P."/>
            <person name="Grigoriev I."/>
        </authorList>
    </citation>
    <scope>NUCLEOTIDE SEQUENCE</scope>
    <source>
        <strain evidence="9">CBS 113389</strain>
    </source>
</reference>
<feature type="region of interest" description="Disordered" evidence="7">
    <location>
        <begin position="549"/>
        <end position="580"/>
    </location>
</feature>
<dbReference type="RefSeq" id="XP_033590493.1">
    <property type="nucleotide sequence ID" value="XM_033733172.1"/>
</dbReference>
<dbReference type="GO" id="GO:0006641">
    <property type="term" value="P:triglyceride metabolic process"/>
    <property type="evidence" value="ECO:0007669"/>
    <property type="project" value="UniProtKB-ARBA"/>
</dbReference>
<dbReference type="InterPro" id="IPR021771">
    <property type="entry name" value="Triacylglycerol_lipase_N"/>
</dbReference>
<comment type="function">
    <text evidence="1">Probable lipid hydrolase.</text>
</comment>
<dbReference type="GeneID" id="54474174"/>
<dbReference type="Pfam" id="PF11815">
    <property type="entry name" value="DUF3336"/>
    <property type="match status" value="1"/>
</dbReference>
<evidence type="ECO:0000256" key="3">
    <source>
        <dbReference type="ARBA" id="ARBA00022963"/>
    </source>
</evidence>
<comment type="function">
    <text evidence="6">Lipid hydrolase.</text>
</comment>
<keyword evidence="9" id="KW-0808">Transferase</keyword>
<keyword evidence="3 5" id="KW-0442">Lipid degradation</keyword>
<evidence type="ECO:0000256" key="2">
    <source>
        <dbReference type="ARBA" id="ARBA00022801"/>
    </source>
</evidence>
<organism evidence="9 10">
    <name type="scientific">Neohortaea acidophila</name>
    <dbReference type="NCBI Taxonomy" id="245834"/>
    <lineage>
        <taxon>Eukaryota</taxon>
        <taxon>Fungi</taxon>
        <taxon>Dikarya</taxon>
        <taxon>Ascomycota</taxon>
        <taxon>Pezizomycotina</taxon>
        <taxon>Dothideomycetes</taxon>
        <taxon>Dothideomycetidae</taxon>
        <taxon>Mycosphaerellales</taxon>
        <taxon>Teratosphaeriaceae</taxon>
        <taxon>Neohortaea</taxon>
    </lineage>
</organism>
<evidence type="ECO:0000256" key="5">
    <source>
        <dbReference type="PROSITE-ProRule" id="PRU01161"/>
    </source>
</evidence>
<evidence type="ECO:0000313" key="10">
    <source>
        <dbReference type="Proteomes" id="UP000799767"/>
    </source>
</evidence>
<feature type="active site" description="Nucleophile" evidence="5">
    <location>
        <position position="228"/>
    </location>
</feature>
<evidence type="ECO:0000256" key="6">
    <source>
        <dbReference type="RuleBase" id="RU362055"/>
    </source>
</evidence>
<dbReference type="InterPro" id="IPR016035">
    <property type="entry name" value="Acyl_Trfase/lysoPLipase"/>
</dbReference>
<feature type="short sequence motif" description="GXSXG" evidence="5">
    <location>
        <begin position="226"/>
        <end position="230"/>
    </location>
</feature>
<evidence type="ECO:0000256" key="1">
    <source>
        <dbReference type="ARBA" id="ARBA00002682"/>
    </source>
</evidence>
<comment type="caution">
    <text evidence="5">Lacks conserved residue(s) required for the propagation of feature annotation.</text>
</comment>
<feature type="compositionally biased region" description="Acidic residues" evidence="7">
    <location>
        <begin position="606"/>
        <end position="616"/>
    </location>
</feature>
<dbReference type="PANTHER" id="PTHR14226:SF10">
    <property type="entry name" value="TRIACYLGLYCEROL LIPASE 4-RELATED"/>
    <property type="match status" value="1"/>
</dbReference>
<feature type="region of interest" description="Disordered" evidence="7">
    <location>
        <begin position="592"/>
        <end position="621"/>
    </location>
</feature>
<comment type="similarity">
    <text evidence="6">Belongs to the PLPL family.</text>
</comment>
<proteinExistence type="inferred from homology"/>